<reference key="2">
    <citation type="submission" date="2011-04" db="EMBL/GenBank/DDBJ databases">
        <title>Complete sequence of chromosome of Haliscomenobacter hydrossis DSM 1100.</title>
        <authorList>
            <consortium name="US DOE Joint Genome Institute (JGI-PGF)"/>
            <person name="Lucas S."/>
            <person name="Han J."/>
            <person name="Lapidus A."/>
            <person name="Bruce D."/>
            <person name="Goodwin L."/>
            <person name="Pitluck S."/>
            <person name="Peters L."/>
            <person name="Kyrpides N."/>
            <person name="Mavromatis K."/>
            <person name="Ivanova N."/>
            <person name="Ovchinnikova G."/>
            <person name="Pagani I."/>
            <person name="Daligault H."/>
            <person name="Detter J.C."/>
            <person name="Han C."/>
            <person name="Land M."/>
            <person name="Hauser L."/>
            <person name="Markowitz V."/>
            <person name="Cheng J.-F."/>
            <person name="Hugenholtz P."/>
            <person name="Woyke T."/>
            <person name="Wu D."/>
            <person name="Verbarg S."/>
            <person name="Frueling A."/>
            <person name="Brambilla E."/>
            <person name="Klenk H.-P."/>
            <person name="Eisen J.A."/>
        </authorList>
    </citation>
    <scope>NUCLEOTIDE SEQUENCE</scope>
    <source>
        <strain>DSM 1100</strain>
    </source>
</reference>
<reference evidence="1 2" key="1">
    <citation type="journal article" date="2011" name="Stand. Genomic Sci.">
        <title>Complete genome sequence of Haliscomenobacter hydrossis type strain (O).</title>
        <authorList>
            <consortium name="US DOE Joint Genome Institute (JGI-PGF)"/>
            <person name="Daligault H."/>
            <person name="Lapidus A."/>
            <person name="Zeytun A."/>
            <person name="Nolan M."/>
            <person name="Lucas S."/>
            <person name="Del Rio T.G."/>
            <person name="Tice H."/>
            <person name="Cheng J.F."/>
            <person name="Tapia R."/>
            <person name="Han C."/>
            <person name="Goodwin L."/>
            <person name="Pitluck S."/>
            <person name="Liolios K."/>
            <person name="Pagani I."/>
            <person name="Ivanova N."/>
            <person name="Huntemann M."/>
            <person name="Mavromatis K."/>
            <person name="Mikhailova N."/>
            <person name="Pati A."/>
            <person name="Chen A."/>
            <person name="Palaniappan K."/>
            <person name="Land M."/>
            <person name="Hauser L."/>
            <person name="Brambilla E.M."/>
            <person name="Rohde M."/>
            <person name="Verbarg S."/>
            <person name="Goker M."/>
            <person name="Bristow J."/>
            <person name="Eisen J.A."/>
            <person name="Markowitz V."/>
            <person name="Hugenholtz P."/>
            <person name="Kyrpides N.C."/>
            <person name="Klenk H.P."/>
            <person name="Woyke T."/>
        </authorList>
    </citation>
    <scope>NUCLEOTIDE SEQUENCE [LARGE SCALE GENOMIC DNA]</scope>
    <source>
        <strain evidence="2">ATCC 27775 / DSM 1100 / LMG 10767 / O</strain>
    </source>
</reference>
<evidence type="ECO:0000313" key="1">
    <source>
        <dbReference type="EMBL" id="AEE53924.1"/>
    </source>
</evidence>
<dbReference type="AlphaFoldDB" id="F4L2K6"/>
<sequence length="75" mass="8733">MVNLEATKAKIIQKLQETDEVWIIRSIQKLLDIEDTEEALFWNAVALDNLAHAYSDDEPDYDVHMVKEPNVDYKV</sequence>
<proteinExistence type="predicted"/>
<accession>F4L2K6</accession>
<dbReference type="EMBL" id="CP002691">
    <property type="protein sequence ID" value="AEE53924.1"/>
    <property type="molecule type" value="Genomic_DNA"/>
</dbReference>
<dbReference type="Proteomes" id="UP000008461">
    <property type="component" value="Chromosome"/>
</dbReference>
<organism evidence="1 2">
    <name type="scientific">Haliscomenobacter hydrossis (strain ATCC 27775 / DSM 1100 / LMG 10767 / O)</name>
    <dbReference type="NCBI Taxonomy" id="760192"/>
    <lineage>
        <taxon>Bacteria</taxon>
        <taxon>Pseudomonadati</taxon>
        <taxon>Bacteroidota</taxon>
        <taxon>Saprospiria</taxon>
        <taxon>Saprospirales</taxon>
        <taxon>Haliscomenobacteraceae</taxon>
        <taxon>Haliscomenobacter</taxon>
    </lineage>
</organism>
<keyword evidence="2" id="KW-1185">Reference proteome</keyword>
<evidence type="ECO:0000313" key="2">
    <source>
        <dbReference type="Proteomes" id="UP000008461"/>
    </source>
</evidence>
<protein>
    <submittedName>
        <fullName evidence="1">Uncharacterized protein</fullName>
    </submittedName>
</protein>
<gene>
    <name evidence="1" type="ordered locus">Halhy_6102</name>
</gene>
<dbReference type="HOGENOM" id="CLU_2666004_0_0_10"/>
<name>F4L2K6_HALH1</name>
<dbReference type="RefSeq" id="WP_013768446.1">
    <property type="nucleotide sequence ID" value="NC_015510.1"/>
</dbReference>
<dbReference type="KEGG" id="hhy:Halhy_6102"/>